<name>A0A1G8AMZ8_9VIBR</name>
<dbReference type="RefSeq" id="WP_093273344.1">
    <property type="nucleotide sequence ID" value="NZ_FNDD01000011.1"/>
</dbReference>
<accession>A0A1G8AMZ8</accession>
<dbReference type="Proteomes" id="UP000198854">
    <property type="component" value="Unassembled WGS sequence"/>
</dbReference>
<dbReference type="EMBL" id="FNDD01000011">
    <property type="protein sequence ID" value="SDH22365.1"/>
    <property type="molecule type" value="Genomic_DNA"/>
</dbReference>
<proteinExistence type="predicted"/>
<organism evidence="1 2">
    <name type="scientific">Vibrio xiamenensis</name>
    <dbReference type="NCBI Taxonomy" id="861298"/>
    <lineage>
        <taxon>Bacteria</taxon>
        <taxon>Pseudomonadati</taxon>
        <taxon>Pseudomonadota</taxon>
        <taxon>Gammaproteobacteria</taxon>
        <taxon>Vibrionales</taxon>
        <taxon>Vibrionaceae</taxon>
        <taxon>Vibrio</taxon>
    </lineage>
</organism>
<sequence length="348" mass="38670">MTIYIGTTNTDGSGSAQNLNADNSFSPTFEYISGPLESQPEGTWVYGYVDDVLSVTKTEERYCVYCFEYSIEATNLSTWNAEGLKEIAMYDVEEGYVEINNFVDVYFINDYYGTAEPYGYDGDQTLVINDAKRGYIDTRNTRGDPADEGITYQMVSSTDIIIAPHSNGDSWSNLFEVYTGLGSDKVTFTASQDDGSRDTSTQWTEFYVDLGEYRDTFTYDLTHSVSSDQLRYVDGGDDTDTLTLLVDTDDLDFENFEIITSDGVTLSLTANSLEQNSTSEIGLIIEDTYVEFGADILDASVSSLSDAQQDYLEELNFDSDEYSTITVTTDDGATYTLLMNEVDDLVAA</sequence>
<gene>
    <name evidence="1" type="ORF">SAMN04488136_11129</name>
</gene>
<reference evidence="1 2" key="1">
    <citation type="submission" date="2016-10" db="EMBL/GenBank/DDBJ databases">
        <authorList>
            <person name="de Groot N.N."/>
        </authorList>
    </citation>
    <scope>NUCLEOTIDE SEQUENCE [LARGE SCALE GENOMIC DNA]</scope>
    <source>
        <strain evidence="1 2">CGMCC 1.10228</strain>
    </source>
</reference>
<evidence type="ECO:0000313" key="2">
    <source>
        <dbReference type="Proteomes" id="UP000198854"/>
    </source>
</evidence>
<dbReference type="AlphaFoldDB" id="A0A1G8AMZ8"/>
<protein>
    <submittedName>
        <fullName evidence="1">Uncharacterized protein</fullName>
    </submittedName>
</protein>
<dbReference type="OrthoDB" id="5878065at2"/>
<evidence type="ECO:0000313" key="1">
    <source>
        <dbReference type="EMBL" id="SDH22365.1"/>
    </source>
</evidence>
<keyword evidence="2" id="KW-1185">Reference proteome</keyword>
<dbReference type="STRING" id="861298.SAMN04488136_11129"/>